<dbReference type="AlphaFoldDB" id="A0A2P6RJC3"/>
<organism evidence="3 4">
    <name type="scientific">Rosa chinensis</name>
    <name type="common">China rose</name>
    <dbReference type="NCBI Taxonomy" id="74649"/>
    <lineage>
        <taxon>Eukaryota</taxon>
        <taxon>Viridiplantae</taxon>
        <taxon>Streptophyta</taxon>
        <taxon>Embryophyta</taxon>
        <taxon>Tracheophyta</taxon>
        <taxon>Spermatophyta</taxon>
        <taxon>Magnoliopsida</taxon>
        <taxon>eudicotyledons</taxon>
        <taxon>Gunneridae</taxon>
        <taxon>Pentapetalae</taxon>
        <taxon>rosids</taxon>
        <taxon>fabids</taxon>
        <taxon>Rosales</taxon>
        <taxon>Rosaceae</taxon>
        <taxon>Rosoideae</taxon>
        <taxon>Rosoideae incertae sedis</taxon>
        <taxon>Rosa</taxon>
    </lineage>
</organism>
<keyword evidence="1" id="KW-0175">Coiled coil</keyword>
<keyword evidence="4" id="KW-1185">Reference proteome</keyword>
<dbReference type="GO" id="GO:0000228">
    <property type="term" value="C:nuclear chromosome"/>
    <property type="evidence" value="ECO:0007669"/>
    <property type="project" value="TreeGrafter"/>
</dbReference>
<dbReference type="EMBL" id="PDCK01000040">
    <property type="protein sequence ID" value="PRQ46515.1"/>
    <property type="molecule type" value="Genomic_DNA"/>
</dbReference>
<dbReference type="Gene3D" id="3.40.1360.10">
    <property type="match status" value="1"/>
</dbReference>
<dbReference type="Pfam" id="PF21180">
    <property type="entry name" value="TOP6A-Spo11_Toprim"/>
    <property type="match status" value="1"/>
</dbReference>
<dbReference type="InterPro" id="IPR002815">
    <property type="entry name" value="Spo11/TopoVI_A"/>
</dbReference>
<dbReference type="PRINTS" id="PR01552">
    <property type="entry name" value="TPISMRASE6A"/>
</dbReference>
<dbReference type="PANTHER" id="PTHR10848:SF3">
    <property type="entry name" value="MEIOTIC RECOMBINATION PROTEIN SPO11-1"/>
    <property type="match status" value="1"/>
</dbReference>
<dbReference type="GO" id="GO:0000706">
    <property type="term" value="P:meiotic DNA double-strand break processing"/>
    <property type="evidence" value="ECO:0007669"/>
    <property type="project" value="TreeGrafter"/>
</dbReference>
<dbReference type="PANTHER" id="PTHR10848">
    <property type="entry name" value="MEIOTIC RECOMBINATION PROTEIN SPO11"/>
    <property type="match status" value="1"/>
</dbReference>
<dbReference type="Proteomes" id="UP000238479">
    <property type="component" value="Chromosome 2"/>
</dbReference>
<keyword evidence="3" id="KW-0413">Isomerase</keyword>
<dbReference type="GO" id="GO:0006265">
    <property type="term" value="P:DNA topological change"/>
    <property type="evidence" value="ECO:0007669"/>
    <property type="project" value="InterPro"/>
</dbReference>
<dbReference type="GO" id="GO:0003677">
    <property type="term" value="F:DNA binding"/>
    <property type="evidence" value="ECO:0007669"/>
    <property type="project" value="InterPro"/>
</dbReference>
<feature type="coiled-coil region" evidence="1">
    <location>
        <begin position="14"/>
        <end position="41"/>
    </location>
</feature>
<comment type="caution">
    <text evidence="3">The sequence shown here is derived from an EMBL/GenBank/DDBJ whole genome shotgun (WGS) entry which is preliminary data.</text>
</comment>
<dbReference type="InterPro" id="IPR034136">
    <property type="entry name" value="TOPRIM_Topo6A/Spo11"/>
</dbReference>
<name>A0A2P6RJC3_ROSCH</name>
<proteinExistence type="predicted"/>
<dbReference type="SUPFAM" id="SSF56726">
    <property type="entry name" value="DNA topoisomerase IV, alpha subunit"/>
    <property type="match status" value="1"/>
</dbReference>
<evidence type="ECO:0000256" key="1">
    <source>
        <dbReference type="SAM" id="Coils"/>
    </source>
</evidence>
<dbReference type="GO" id="GO:0007131">
    <property type="term" value="P:reciprocal meiotic recombination"/>
    <property type="evidence" value="ECO:0007669"/>
    <property type="project" value="TreeGrafter"/>
</dbReference>
<gene>
    <name evidence="3" type="ORF">RchiOBHm_Chr2g0089851</name>
</gene>
<dbReference type="GO" id="GO:0042138">
    <property type="term" value="P:meiotic DNA double-strand break formation"/>
    <property type="evidence" value="ECO:0007669"/>
    <property type="project" value="TreeGrafter"/>
</dbReference>
<feature type="domain" description="Topoisomerase 6 subunit A/Spo11 TOPRIM" evidence="2">
    <location>
        <begin position="186"/>
        <end position="353"/>
    </location>
</feature>
<evidence type="ECO:0000259" key="2">
    <source>
        <dbReference type="Pfam" id="PF21180"/>
    </source>
</evidence>
<dbReference type="InterPro" id="IPR036078">
    <property type="entry name" value="Spo11/TopoVI_A_sf"/>
</dbReference>
<accession>A0A2P6RJC3</accession>
<dbReference type="InterPro" id="IPR036388">
    <property type="entry name" value="WH-like_DNA-bd_sf"/>
</dbReference>
<dbReference type="PRINTS" id="PR01550">
    <property type="entry name" value="TOP6AFAMILY"/>
</dbReference>
<reference evidence="3 4" key="1">
    <citation type="journal article" date="2018" name="Nat. Genet.">
        <title>The Rosa genome provides new insights in the design of modern roses.</title>
        <authorList>
            <person name="Bendahmane M."/>
        </authorList>
    </citation>
    <scope>NUCLEOTIDE SEQUENCE [LARGE SCALE GENOMIC DNA]</scope>
    <source>
        <strain evidence="4">cv. Old Blush</strain>
    </source>
</reference>
<dbReference type="InterPro" id="IPR004085">
    <property type="entry name" value="TopoVI_A"/>
</dbReference>
<dbReference type="EC" id="5.99.1.3" evidence="3"/>
<dbReference type="Gene3D" id="1.10.10.10">
    <property type="entry name" value="Winged helix-like DNA-binding domain superfamily/Winged helix DNA-binding domain"/>
    <property type="match status" value="1"/>
</dbReference>
<evidence type="ECO:0000313" key="4">
    <source>
        <dbReference type="Proteomes" id="UP000238479"/>
    </source>
</evidence>
<dbReference type="CDD" id="cd00223">
    <property type="entry name" value="TOPRIM_TopoIIB_SPO"/>
    <property type="match status" value="1"/>
</dbReference>
<sequence length="360" mass="41065">MAYENALIEDPNRYEVKDLSIEEVQEKLEALKKKLDDGSFSCISRDKSNVTYGECSDGVKRLTVKDINKRSKPGDEKRKNIRLMVDLILKFFQANKRETHRGVFYVGNNTSSLFRQKDEYEILDDICSTIRCSSSSLYVDASVRGVVAGLLSFELGGHETFCTSRDDGVPIPLNSDIKMKNRGAKFILVVENKSAFNTLMQDKFYNDYPCIIITGMGMPEVATRRFLKLLSDNFGLPVYGLFDCDPEGIKMFTIYTVGSYEDAFDSVNLTWPYMTWLGVWPSDLCALDIPCKDLSPSEIALVDYLLREDFVKENPRLVEELEHMKITEKKANLEALKEFGPTCLSKYYLPYKLNYLLTAP</sequence>
<dbReference type="Gramene" id="PRQ46515">
    <property type="protein sequence ID" value="PRQ46515"/>
    <property type="gene ID" value="RchiOBHm_Chr2g0089851"/>
</dbReference>
<dbReference type="STRING" id="74649.A0A2P6RJC3"/>
<protein>
    <submittedName>
        <fullName evidence="3">Putative DNA topoisomerase (ATP-hydrolyzing)</fullName>
        <ecNumber evidence="3">5.99.1.3</ecNumber>
    </submittedName>
</protein>
<evidence type="ECO:0000313" key="3">
    <source>
        <dbReference type="EMBL" id="PRQ46515.1"/>
    </source>
</evidence>
<dbReference type="GO" id="GO:0003918">
    <property type="term" value="F:DNA topoisomerase type II (double strand cut, ATP-hydrolyzing) activity"/>
    <property type="evidence" value="ECO:0007669"/>
    <property type="project" value="InterPro"/>
</dbReference>